<evidence type="ECO:0000313" key="1">
    <source>
        <dbReference type="EMBL" id="KAB7502083.1"/>
    </source>
</evidence>
<proteinExistence type="predicted"/>
<sequence length="177" mass="20664">MLLQEAGLRKTLLYETLNKRNISEVEVQENYVKFNYELEGINQLTNLSQFLLKISFFEEDSNDLFINFKKLYCRESETIYRKAVKILPLQKIKKNSAVEDMCKAFDESFFEEGNAIPNLLRNTQIFIVPKNDMTINLANMVSGIINTMVGINVSHMNKTFEEVAERVNQTFQIQKIF</sequence>
<accession>A0A5N5T620</accession>
<dbReference type="Proteomes" id="UP000326759">
    <property type="component" value="Unassembled WGS sequence"/>
</dbReference>
<name>A0A5N5T620_9CRUS</name>
<comment type="caution">
    <text evidence="1">The sequence shown here is derived from an EMBL/GenBank/DDBJ whole genome shotgun (WGS) entry which is preliminary data.</text>
</comment>
<reference evidence="1 2" key="1">
    <citation type="journal article" date="2019" name="PLoS Biol.">
        <title>Sex chromosomes control vertical transmission of feminizing Wolbachia symbionts in an isopod.</title>
        <authorList>
            <person name="Becking T."/>
            <person name="Chebbi M.A."/>
            <person name="Giraud I."/>
            <person name="Moumen B."/>
            <person name="Laverre T."/>
            <person name="Caubet Y."/>
            <person name="Peccoud J."/>
            <person name="Gilbert C."/>
            <person name="Cordaux R."/>
        </authorList>
    </citation>
    <scope>NUCLEOTIDE SEQUENCE [LARGE SCALE GENOMIC DNA]</scope>
    <source>
        <strain evidence="1">ANa2</strain>
        <tissue evidence="1">Whole body excluding digestive tract and cuticle</tissue>
    </source>
</reference>
<evidence type="ECO:0000313" key="2">
    <source>
        <dbReference type="Proteomes" id="UP000326759"/>
    </source>
</evidence>
<protein>
    <submittedName>
        <fullName evidence="1">Uncharacterized protein</fullName>
    </submittedName>
</protein>
<dbReference type="AlphaFoldDB" id="A0A5N5T620"/>
<gene>
    <name evidence="1" type="ORF">Anas_12869</name>
</gene>
<keyword evidence="2" id="KW-1185">Reference proteome</keyword>
<organism evidence="1 2">
    <name type="scientific">Armadillidium nasatum</name>
    <dbReference type="NCBI Taxonomy" id="96803"/>
    <lineage>
        <taxon>Eukaryota</taxon>
        <taxon>Metazoa</taxon>
        <taxon>Ecdysozoa</taxon>
        <taxon>Arthropoda</taxon>
        <taxon>Crustacea</taxon>
        <taxon>Multicrustacea</taxon>
        <taxon>Malacostraca</taxon>
        <taxon>Eumalacostraca</taxon>
        <taxon>Peracarida</taxon>
        <taxon>Isopoda</taxon>
        <taxon>Oniscidea</taxon>
        <taxon>Crinocheta</taxon>
        <taxon>Armadillidiidae</taxon>
        <taxon>Armadillidium</taxon>
    </lineage>
</organism>
<dbReference type="EMBL" id="SEYY01008620">
    <property type="protein sequence ID" value="KAB7502083.1"/>
    <property type="molecule type" value="Genomic_DNA"/>
</dbReference>